<dbReference type="Proteomes" id="UP000593567">
    <property type="component" value="Unassembled WGS sequence"/>
</dbReference>
<dbReference type="GO" id="GO:0016020">
    <property type="term" value="C:membrane"/>
    <property type="evidence" value="ECO:0007669"/>
    <property type="project" value="InterPro"/>
</dbReference>
<feature type="transmembrane region" description="Helical" evidence="1">
    <location>
        <begin position="200"/>
        <end position="217"/>
    </location>
</feature>
<dbReference type="GO" id="GO:0031625">
    <property type="term" value="F:ubiquitin protein ligase binding"/>
    <property type="evidence" value="ECO:0007669"/>
    <property type="project" value="TreeGrafter"/>
</dbReference>
<comment type="caution">
    <text evidence="2">The sequence shown here is derived from an EMBL/GenBank/DDBJ whole genome shotgun (WGS) entry which is preliminary data.</text>
</comment>
<keyword evidence="1" id="KW-0812">Transmembrane</keyword>
<evidence type="ECO:0000313" key="3">
    <source>
        <dbReference type="Proteomes" id="UP000593567"/>
    </source>
</evidence>
<dbReference type="AlphaFoldDB" id="A0A7J7JDM1"/>
<feature type="transmembrane region" description="Helical" evidence="1">
    <location>
        <begin position="133"/>
        <end position="153"/>
    </location>
</feature>
<feature type="transmembrane region" description="Helical" evidence="1">
    <location>
        <begin position="39"/>
        <end position="59"/>
    </location>
</feature>
<dbReference type="PANTHER" id="PTHR12740">
    <property type="entry name" value="JNK1/MAPK8-ASSOCIATED MEMBRANE PROTEIN"/>
    <property type="match status" value="1"/>
</dbReference>
<feature type="transmembrane region" description="Helical" evidence="1">
    <location>
        <begin position="173"/>
        <end position="194"/>
    </location>
</feature>
<gene>
    <name evidence="2" type="ORF">EB796_017977</name>
</gene>
<dbReference type="Pfam" id="PF05571">
    <property type="entry name" value="JAMP"/>
    <property type="match status" value="1"/>
</dbReference>
<reference evidence="2" key="1">
    <citation type="submission" date="2020-06" db="EMBL/GenBank/DDBJ databases">
        <title>Draft genome of Bugula neritina, a colonial animal packing powerful symbionts and potential medicines.</title>
        <authorList>
            <person name="Rayko M."/>
        </authorList>
    </citation>
    <scope>NUCLEOTIDE SEQUENCE [LARGE SCALE GENOMIC DNA]</scope>
    <source>
        <strain evidence="2">Kwan_BN1</strain>
    </source>
</reference>
<keyword evidence="3" id="KW-1185">Reference proteome</keyword>
<feature type="transmembrane region" description="Helical" evidence="1">
    <location>
        <begin position="238"/>
        <end position="258"/>
    </location>
</feature>
<evidence type="ECO:0000256" key="1">
    <source>
        <dbReference type="SAM" id="Phobius"/>
    </source>
</evidence>
<dbReference type="PANTHER" id="PTHR12740:SF4">
    <property type="entry name" value="JNK1_MAPK8-ASSOCIATED MEMBRANE PROTEIN"/>
    <property type="match status" value="1"/>
</dbReference>
<dbReference type="OrthoDB" id="5920264at2759"/>
<feature type="transmembrane region" description="Helical" evidence="1">
    <location>
        <begin position="71"/>
        <end position="91"/>
    </location>
</feature>
<dbReference type="InterPro" id="IPR008485">
    <property type="entry name" value="JAMP"/>
</dbReference>
<dbReference type="GO" id="GO:0006986">
    <property type="term" value="P:response to unfolded protein"/>
    <property type="evidence" value="ECO:0007669"/>
    <property type="project" value="InterPro"/>
</dbReference>
<sequence length="299" mass="33712">MIILKETMTRQLKSCKWGYRANPLSVCEPCTSPLPLYDWMYLLFMVLISFVLHCIAIDINTNRKSSYSTVLMHTSAFLECSIAALCTLLLLSPTSELRLHSCGVTSIQDWYSVFYNPTLQGGTTLHCTQEVVYPLYTSVMIYFSLQIPAMIIFRPIFSNKRFTQRGVDSASPIYGALYFLPLLVLLQTVAGGIIYYSFPYLALILSVVSLTVHLSHFQDQNISALFSQSLCNARSFCILLLCFFLHGYGIFSLVISMMDISQHSIMAGCLLLLVPAPYLIYILTSKHTDPEKLDSHTVQ</sequence>
<dbReference type="EMBL" id="VXIV02002674">
    <property type="protein sequence ID" value="KAF6023711.1"/>
    <property type="molecule type" value="Genomic_DNA"/>
</dbReference>
<organism evidence="2 3">
    <name type="scientific">Bugula neritina</name>
    <name type="common">Brown bryozoan</name>
    <name type="synonym">Sertularia neritina</name>
    <dbReference type="NCBI Taxonomy" id="10212"/>
    <lineage>
        <taxon>Eukaryota</taxon>
        <taxon>Metazoa</taxon>
        <taxon>Spiralia</taxon>
        <taxon>Lophotrochozoa</taxon>
        <taxon>Bryozoa</taxon>
        <taxon>Gymnolaemata</taxon>
        <taxon>Cheilostomatida</taxon>
        <taxon>Flustrina</taxon>
        <taxon>Buguloidea</taxon>
        <taxon>Bugulidae</taxon>
        <taxon>Bugula</taxon>
    </lineage>
</organism>
<evidence type="ECO:0000313" key="2">
    <source>
        <dbReference type="EMBL" id="KAF6023711.1"/>
    </source>
</evidence>
<dbReference type="GO" id="GO:0036503">
    <property type="term" value="P:ERAD pathway"/>
    <property type="evidence" value="ECO:0007669"/>
    <property type="project" value="TreeGrafter"/>
</dbReference>
<proteinExistence type="predicted"/>
<accession>A0A7J7JDM1</accession>
<protein>
    <submittedName>
        <fullName evidence="2">JKAMP</fullName>
    </submittedName>
</protein>
<feature type="transmembrane region" description="Helical" evidence="1">
    <location>
        <begin position="264"/>
        <end position="283"/>
    </location>
</feature>
<keyword evidence="1" id="KW-1133">Transmembrane helix</keyword>
<name>A0A7J7JDM1_BUGNE</name>
<keyword evidence="1" id="KW-0472">Membrane</keyword>